<keyword evidence="4" id="KW-0963">Cytoplasm</keyword>
<dbReference type="FunFam" id="3.40.640.10:FF:000074">
    <property type="entry name" value="Aromatic amino acid aminotransferase"/>
    <property type="match status" value="1"/>
</dbReference>
<proteinExistence type="inferred from homology"/>
<evidence type="ECO:0000256" key="1">
    <source>
        <dbReference type="ARBA" id="ARBA00001933"/>
    </source>
</evidence>
<name>A0AB34KME7_9PEZI</name>
<dbReference type="EC" id="2.6.1.57" evidence="9"/>
<evidence type="ECO:0000256" key="7">
    <source>
        <dbReference type="ARBA" id="ARBA00022898"/>
    </source>
</evidence>
<evidence type="ECO:0000256" key="5">
    <source>
        <dbReference type="ARBA" id="ARBA00022576"/>
    </source>
</evidence>
<dbReference type="GO" id="GO:0030170">
    <property type="term" value="F:pyridoxal phosphate binding"/>
    <property type="evidence" value="ECO:0007669"/>
    <property type="project" value="InterPro"/>
</dbReference>
<dbReference type="GO" id="GO:0006571">
    <property type="term" value="P:tyrosine biosynthetic process"/>
    <property type="evidence" value="ECO:0007669"/>
    <property type="project" value="TreeGrafter"/>
</dbReference>
<comment type="similarity">
    <text evidence="3">Belongs to the class-I pyridoxal-phosphate-dependent aminotransferase family.</text>
</comment>
<evidence type="ECO:0000256" key="8">
    <source>
        <dbReference type="ARBA" id="ARBA00051993"/>
    </source>
</evidence>
<evidence type="ECO:0000256" key="3">
    <source>
        <dbReference type="ARBA" id="ARBA00007441"/>
    </source>
</evidence>
<evidence type="ECO:0000256" key="6">
    <source>
        <dbReference type="ARBA" id="ARBA00022679"/>
    </source>
</evidence>
<dbReference type="GO" id="GO:0005737">
    <property type="term" value="C:cytoplasm"/>
    <property type="evidence" value="ECO:0007669"/>
    <property type="project" value="UniProtKB-SubCell"/>
</dbReference>
<dbReference type="AlphaFoldDB" id="A0AB34KME7"/>
<dbReference type="Gene3D" id="3.40.640.10">
    <property type="entry name" value="Type I PLP-dependent aspartate aminotransferase-like (Major domain)"/>
    <property type="match status" value="1"/>
</dbReference>
<comment type="catalytic activity">
    <reaction evidence="8">
        <text>an aromatic L-alpha-amino acid + 2-oxoglutarate = an aromatic oxo-acid + L-glutamate</text>
        <dbReference type="Rhea" id="RHEA:17533"/>
        <dbReference type="ChEBI" id="CHEBI:16810"/>
        <dbReference type="ChEBI" id="CHEBI:29985"/>
        <dbReference type="ChEBI" id="CHEBI:73309"/>
        <dbReference type="ChEBI" id="CHEBI:84824"/>
        <dbReference type="EC" id="2.6.1.57"/>
    </reaction>
</comment>
<dbReference type="Pfam" id="PF00155">
    <property type="entry name" value="Aminotran_1_2"/>
    <property type="match status" value="1"/>
</dbReference>
<gene>
    <name evidence="11" type="ORF">WHR41_04998</name>
</gene>
<reference evidence="11 12" key="1">
    <citation type="journal article" date="2020" name="Microbiol. Resour. Announc.">
        <title>Draft Genome Sequence of a Cladosporium Species Isolated from the Mesophotic Ascidian Didemnum maculosum.</title>
        <authorList>
            <person name="Gioti A."/>
            <person name="Siaperas R."/>
            <person name="Nikolaivits E."/>
            <person name="Le Goff G."/>
            <person name="Ouazzani J."/>
            <person name="Kotoulas G."/>
            <person name="Topakas E."/>
        </authorList>
    </citation>
    <scope>NUCLEOTIDE SEQUENCE [LARGE SCALE GENOMIC DNA]</scope>
    <source>
        <strain evidence="11 12">TM138-S3</strain>
    </source>
</reference>
<dbReference type="GO" id="GO:0019878">
    <property type="term" value="P:lysine biosynthetic process via aminoadipic acid"/>
    <property type="evidence" value="ECO:0007669"/>
    <property type="project" value="TreeGrafter"/>
</dbReference>
<dbReference type="InterPro" id="IPR050859">
    <property type="entry name" value="Class-I_PLP-dep_aminotransf"/>
</dbReference>
<dbReference type="CDD" id="cd00609">
    <property type="entry name" value="AAT_like"/>
    <property type="match status" value="1"/>
</dbReference>
<accession>A0AB34KME7</accession>
<keyword evidence="6" id="KW-0808">Transferase</keyword>
<keyword evidence="5" id="KW-0032">Aminotransferase</keyword>
<dbReference type="Proteomes" id="UP000803884">
    <property type="component" value="Unassembled WGS sequence"/>
</dbReference>
<organism evidence="11 12">
    <name type="scientific">Cladosporium halotolerans</name>
    <dbReference type="NCBI Taxonomy" id="1052096"/>
    <lineage>
        <taxon>Eukaryota</taxon>
        <taxon>Fungi</taxon>
        <taxon>Dikarya</taxon>
        <taxon>Ascomycota</taxon>
        <taxon>Pezizomycotina</taxon>
        <taxon>Dothideomycetes</taxon>
        <taxon>Dothideomycetidae</taxon>
        <taxon>Cladosporiales</taxon>
        <taxon>Cladosporiaceae</taxon>
        <taxon>Cladosporium</taxon>
    </lineage>
</organism>
<keyword evidence="12" id="KW-1185">Reference proteome</keyword>
<feature type="domain" description="Aminotransferase class I/classII large" evidence="10">
    <location>
        <begin position="148"/>
        <end position="520"/>
    </location>
</feature>
<evidence type="ECO:0000256" key="2">
    <source>
        <dbReference type="ARBA" id="ARBA00004496"/>
    </source>
</evidence>
<protein>
    <recommendedName>
        <fullName evidence="9">aromatic-amino-acid transaminase</fullName>
        <ecNumber evidence="9">2.6.1.57</ecNumber>
    </recommendedName>
</protein>
<comment type="caution">
    <text evidence="11">The sequence shown here is derived from an EMBL/GenBank/DDBJ whole genome shotgun (WGS) entry which is preliminary data.</text>
</comment>
<dbReference type="InterPro" id="IPR004839">
    <property type="entry name" value="Aminotransferase_I/II_large"/>
</dbReference>
<dbReference type="GeneID" id="96006442"/>
<comment type="cofactor">
    <cofactor evidence="1">
        <name>pyridoxal 5'-phosphate</name>
        <dbReference type="ChEBI" id="CHEBI:597326"/>
    </cofactor>
</comment>
<dbReference type="GO" id="GO:0047536">
    <property type="term" value="F:2-aminoadipate transaminase activity"/>
    <property type="evidence" value="ECO:0007669"/>
    <property type="project" value="TreeGrafter"/>
</dbReference>
<dbReference type="EMBL" id="JAAQHG020000017">
    <property type="protein sequence ID" value="KAL1585930.1"/>
    <property type="molecule type" value="Genomic_DNA"/>
</dbReference>
<comment type="subcellular location">
    <subcellularLocation>
        <location evidence="2">Cytoplasm</location>
    </subcellularLocation>
</comment>
<evidence type="ECO:0000259" key="10">
    <source>
        <dbReference type="Pfam" id="PF00155"/>
    </source>
</evidence>
<dbReference type="InterPro" id="IPR015424">
    <property type="entry name" value="PyrdxlP-dep_Trfase"/>
</dbReference>
<evidence type="ECO:0000313" key="12">
    <source>
        <dbReference type="Proteomes" id="UP000803884"/>
    </source>
</evidence>
<evidence type="ECO:0000313" key="11">
    <source>
        <dbReference type="EMBL" id="KAL1585930.1"/>
    </source>
</evidence>
<keyword evidence="7" id="KW-0663">Pyridoxal phosphate</keyword>
<dbReference type="PANTHER" id="PTHR42790">
    <property type="entry name" value="AMINOTRANSFERASE"/>
    <property type="match status" value="1"/>
</dbReference>
<dbReference type="GO" id="GO:0008793">
    <property type="term" value="F:aromatic-amino-acid transaminase activity"/>
    <property type="evidence" value="ECO:0007669"/>
    <property type="project" value="TreeGrafter"/>
</dbReference>
<dbReference type="SUPFAM" id="SSF53383">
    <property type="entry name" value="PLP-dependent transferases"/>
    <property type="match status" value="1"/>
</dbReference>
<evidence type="ECO:0000256" key="4">
    <source>
        <dbReference type="ARBA" id="ARBA00022490"/>
    </source>
</evidence>
<dbReference type="GO" id="GO:0009074">
    <property type="term" value="P:aromatic amino acid family catabolic process"/>
    <property type="evidence" value="ECO:0007669"/>
    <property type="project" value="TreeGrafter"/>
</dbReference>
<dbReference type="PANTHER" id="PTHR42790:SF21">
    <property type="entry name" value="AROMATIC_AMINOADIPATE AMINOTRANSFERASE 1"/>
    <property type="match status" value="1"/>
</dbReference>
<evidence type="ECO:0000256" key="9">
    <source>
        <dbReference type="ARBA" id="ARBA00067014"/>
    </source>
</evidence>
<sequence>MAPPAAIDVLPESDTSTFTLPDRLTIQSVAKRRAAEGRLVAGVAAIADVDRFKGRNVHAHKSKAKRWDHRFSLESSTRLPSSLKGAAQYLKNPGMISLGGGLPSSEYFPFEQVSVKVPDAGSFDTKSNYSTVSAGKHDLAEGISDFDIATAFNYGQGYGAAQFLRWIVEHTEIIHSPPYQDWSCTMTVGSTSAIDMGLRMFTKRGDWILSEEFTFPTAVEAAAPMGVRVAGVSVDADGLRADALDEVLTNWDESVRGGAKPFILYTVPTGQNPTGSTQPFQRRKDIYAVAQKHDLIIFEDEPYYFLQMDPYTGLDSPAAAPPASHAAFLQSLVPSYLSLDVDGRVMRLDSFSKVIAPGSRVGWITASEQIVERYRQHADVSTQSPSGMSQLLLFKTLDEHWGHAGYLDWLMHIRAEYTARRNVLLDACERHVPRAIASWSPPAAGMFHWFRIDYARHPQFASKSRAQIEDEIFHAVVARGSLLMKGSWFCPEGQKDGDAMFFRATYAATPLGDIKEGVRRFGQALRDVFGLEGANGHPNGSNGHS</sequence>
<dbReference type="InterPro" id="IPR015421">
    <property type="entry name" value="PyrdxlP-dep_Trfase_major"/>
</dbReference>
<dbReference type="RefSeq" id="XP_069229036.1">
    <property type="nucleotide sequence ID" value="XM_069373604.1"/>
</dbReference>